<dbReference type="AlphaFoldDB" id="A0AAW0AX20"/>
<evidence type="ECO:0000256" key="1">
    <source>
        <dbReference type="SAM" id="MobiDB-lite"/>
    </source>
</evidence>
<keyword evidence="3" id="KW-1185">Reference proteome</keyword>
<dbReference type="Proteomes" id="UP001383192">
    <property type="component" value="Unassembled WGS sequence"/>
</dbReference>
<accession>A0AAW0AX20</accession>
<evidence type="ECO:0000313" key="2">
    <source>
        <dbReference type="EMBL" id="KAK7017956.1"/>
    </source>
</evidence>
<name>A0AAW0AX20_9AGAR</name>
<dbReference type="EMBL" id="JAYKXP010000240">
    <property type="protein sequence ID" value="KAK7017956.1"/>
    <property type="molecule type" value="Genomic_DNA"/>
</dbReference>
<feature type="region of interest" description="Disordered" evidence="1">
    <location>
        <begin position="90"/>
        <end position="182"/>
    </location>
</feature>
<comment type="caution">
    <text evidence="2">The sequence shown here is derived from an EMBL/GenBank/DDBJ whole genome shotgun (WGS) entry which is preliminary data.</text>
</comment>
<feature type="compositionally biased region" description="Basic and acidic residues" evidence="1">
    <location>
        <begin position="107"/>
        <end position="117"/>
    </location>
</feature>
<feature type="region of interest" description="Disordered" evidence="1">
    <location>
        <begin position="1"/>
        <end position="74"/>
    </location>
</feature>
<proteinExistence type="predicted"/>
<feature type="compositionally biased region" description="Polar residues" evidence="1">
    <location>
        <begin position="47"/>
        <end position="56"/>
    </location>
</feature>
<protein>
    <submittedName>
        <fullName evidence="2">Uncharacterized protein</fullName>
    </submittedName>
</protein>
<reference evidence="2 3" key="1">
    <citation type="submission" date="2024-01" db="EMBL/GenBank/DDBJ databases">
        <title>A draft genome for a cacao thread blight-causing isolate of Paramarasmius palmivorus.</title>
        <authorList>
            <person name="Baruah I.K."/>
            <person name="Bukari Y."/>
            <person name="Amoako-Attah I."/>
            <person name="Meinhardt L.W."/>
            <person name="Bailey B.A."/>
            <person name="Cohen S.P."/>
        </authorList>
    </citation>
    <scope>NUCLEOTIDE SEQUENCE [LARGE SCALE GENOMIC DNA]</scope>
    <source>
        <strain evidence="2 3">GH-12</strain>
    </source>
</reference>
<organism evidence="2 3">
    <name type="scientific">Paramarasmius palmivorus</name>
    <dbReference type="NCBI Taxonomy" id="297713"/>
    <lineage>
        <taxon>Eukaryota</taxon>
        <taxon>Fungi</taxon>
        <taxon>Dikarya</taxon>
        <taxon>Basidiomycota</taxon>
        <taxon>Agaricomycotina</taxon>
        <taxon>Agaricomycetes</taxon>
        <taxon>Agaricomycetidae</taxon>
        <taxon>Agaricales</taxon>
        <taxon>Marasmiineae</taxon>
        <taxon>Marasmiaceae</taxon>
        <taxon>Paramarasmius</taxon>
    </lineage>
</organism>
<sequence length="207" mass="22369">MLPLVDYSSESESETRPNIADDPNSIPPRIKRPTSHNGNAGTCVGSVDNSSGNVENVNLGKCVKSTGGKAGQKRKSAIVMLGFKLKGDAEMRPPQEFRKHRSRFRRIPQDPDAAKDTDSDEIEIVEVETPKEKKAKRRKTDPSSSNDSNLPSSSSSSRYTRNSLSLPATPLPKHGDSSASPFGLAGEAELEKAMYCIPEGDDVSVLV</sequence>
<feature type="compositionally biased region" description="Low complexity" evidence="1">
    <location>
        <begin position="142"/>
        <end position="165"/>
    </location>
</feature>
<evidence type="ECO:0000313" key="3">
    <source>
        <dbReference type="Proteomes" id="UP001383192"/>
    </source>
</evidence>
<gene>
    <name evidence="2" type="ORF">VNI00_018493</name>
</gene>